<evidence type="ECO:0000256" key="1">
    <source>
        <dbReference type="ARBA" id="ARBA00022801"/>
    </source>
</evidence>
<keyword evidence="2" id="KW-0732">Signal</keyword>
<evidence type="ECO:0000313" key="3">
    <source>
        <dbReference type="EMBL" id="ALZ85134.1"/>
    </source>
</evidence>
<dbReference type="GO" id="GO:0016788">
    <property type="term" value="F:hydrolase activity, acting on ester bonds"/>
    <property type="evidence" value="ECO:0007669"/>
    <property type="project" value="InterPro"/>
</dbReference>
<sequence>MGRHWGLATALAGVAALFALVPSPEPVAEARGIQRVIAFGDSLMDCGTFGHIYATNPGRTYPQEIADAYGIDLSPNRQVEGYGHEGPTYPDGLCYAEGGAVTGSFTEPGFDHNEAPLAFSQQIRNFELQHGRFGQQDLVLVQIGGNDIIGPFYDKRLKAALMADAPLPQDVREQIEGRIRHTALNEVKLLRYLLGLGAQRLVVLNNTDYGKAPYLEPWTPALAERNHELVRLYNETLQANLPAGDRLLLVDAYRVMEEVFAHYGNYGFTHAEGDACLPGREFCDPDSYVEPGADQAYIFGARGHFASRTHSMLAQVVLERIAQTWPDSAVPDKPLLANAHLPNAPTVH</sequence>
<organism evidence="3 4">
    <name type="scientific">Pseudomonas oryzihabitans</name>
    <dbReference type="NCBI Taxonomy" id="47885"/>
    <lineage>
        <taxon>Bacteria</taxon>
        <taxon>Pseudomonadati</taxon>
        <taxon>Pseudomonadota</taxon>
        <taxon>Gammaproteobacteria</taxon>
        <taxon>Pseudomonadales</taxon>
        <taxon>Pseudomonadaceae</taxon>
        <taxon>Pseudomonas</taxon>
    </lineage>
</organism>
<dbReference type="InterPro" id="IPR001087">
    <property type="entry name" value="GDSL"/>
</dbReference>
<evidence type="ECO:0000256" key="2">
    <source>
        <dbReference type="SAM" id="SignalP"/>
    </source>
</evidence>
<keyword evidence="1" id="KW-0378">Hydrolase</keyword>
<dbReference type="InterPro" id="IPR051058">
    <property type="entry name" value="GDSL_Est/Lipase"/>
</dbReference>
<feature type="signal peptide" evidence="2">
    <location>
        <begin position="1"/>
        <end position="19"/>
    </location>
</feature>
<feature type="chain" id="PRO_5006851798" evidence="2">
    <location>
        <begin position="20"/>
        <end position="348"/>
    </location>
</feature>
<dbReference type="EMBL" id="CP013987">
    <property type="protein sequence ID" value="ALZ85134.1"/>
    <property type="molecule type" value="Genomic_DNA"/>
</dbReference>
<dbReference type="Proteomes" id="UP000064137">
    <property type="component" value="Chromosome"/>
</dbReference>
<dbReference type="Pfam" id="PF00657">
    <property type="entry name" value="Lipase_GDSL"/>
    <property type="match status" value="1"/>
</dbReference>
<dbReference type="SUPFAM" id="SSF52266">
    <property type="entry name" value="SGNH hydrolase"/>
    <property type="match status" value="1"/>
</dbReference>
<dbReference type="KEGG" id="por:APT59_13375"/>
<dbReference type="PANTHER" id="PTHR45648:SF22">
    <property type="entry name" value="GDSL LIPASE_ACYLHYDROLASE FAMILY PROTEIN (AFU_ORTHOLOGUE AFUA_4G14700)"/>
    <property type="match status" value="1"/>
</dbReference>
<accession>A0A0U4P3Y4</accession>
<dbReference type="OrthoDB" id="5292073at2"/>
<dbReference type="AlphaFoldDB" id="A0A0U4P3Y4"/>
<reference evidence="3 4" key="1">
    <citation type="submission" date="2016-01" db="EMBL/GenBank/DDBJ databases">
        <title>Annotation of Pseudomonas oryzihabitans USDA-ARS-USMARC-56511.</title>
        <authorList>
            <person name="Harhay G.P."/>
            <person name="Harhay D.M."/>
            <person name="Smith T.P.L."/>
            <person name="Bono J.L."/>
            <person name="Heaton M.P."/>
            <person name="Clawson M.L."/>
            <person name="Chitko-Mckown C.G."/>
            <person name="Capik S.F."/>
            <person name="DeDonder K.D."/>
            <person name="Apley M.D."/>
            <person name="Lubbers B.V."/>
            <person name="White B.J."/>
            <person name="Larson R.L."/>
        </authorList>
    </citation>
    <scope>NUCLEOTIDE SEQUENCE [LARGE SCALE GENOMIC DNA]</scope>
    <source>
        <strain evidence="3 4">USDA-ARS-USMARC-56511</strain>
    </source>
</reference>
<name>A0A0U4P3Y4_9PSED</name>
<dbReference type="PANTHER" id="PTHR45648">
    <property type="entry name" value="GDSL LIPASE/ACYLHYDROLASE FAMILY PROTEIN (AFU_ORTHOLOGUE AFUA_4G14700)"/>
    <property type="match status" value="1"/>
</dbReference>
<proteinExistence type="predicted"/>
<dbReference type="InterPro" id="IPR036514">
    <property type="entry name" value="SGNH_hydro_sf"/>
</dbReference>
<protein>
    <submittedName>
        <fullName evidence="3">Phospholipase</fullName>
    </submittedName>
</protein>
<gene>
    <name evidence="3" type="ORF">APT59_13375</name>
</gene>
<evidence type="ECO:0000313" key="4">
    <source>
        <dbReference type="Proteomes" id="UP000064137"/>
    </source>
</evidence>
<dbReference type="Gene3D" id="3.40.50.1110">
    <property type="entry name" value="SGNH hydrolase"/>
    <property type="match status" value="1"/>
</dbReference>